<name>A0A4S8LA15_DENBC</name>
<evidence type="ECO:0000256" key="1">
    <source>
        <dbReference type="SAM" id="SignalP"/>
    </source>
</evidence>
<gene>
    <name evidence="2" type="ORF">K435DRAFT_805752</name>
</gene>
<accession>A0A4S8LA15</accession>
<dbReference type="EMBL" id="ML179537">
    <property type="protein sequence ID" value="THU85626.1"/>
    <property type="molecule type" value="Genomic_DNA"/>
</dbReference>
<dbReference type="Proteomes" id="UP000297245">
    <property type="component" value="Unassembled WGS sequence"/>
</dbReference>
<proteinExistence type="predicted"/>
<feature type="signal peptide" evidence="1">
    <location>
        <begin position="1"/>
        <end position="15"/>
    </location>
</feature>
<sequence length="138" mass="15697">MTIFAIPGICHFGRILQVLQTCLVRTLLPGWSQKMQYKIQLFFNQYYERTQFAQGGKGAVESPGQKLFSEWSLEAMALKLFGVKMFGKGKIFSHGLQCVLNLFATWSWGMLCHTIKGLKRMGKKEAVADVANSMHRPY</sequence>
<dbReference type="AlphaFoldDB" id="A0A4S8LA15"/>
<protein>
    <submittedName>
        <fullName evidence="2">Uncharacterized protein</fullName>
    </submittedName>
</protein>
<keyword evidence="1" id="KW-0732">Signal</keyword>
<feature type="chain" id="PRO_5021017981" evidence="1">
    <location>
        <begin position="16"/>
        <end position="138"/>
    </location>
</feature>
<keyword evidence="3" id="KW-1185">Reference proteome</keyword>
<organism evidence="2 3">
    <name type="scientific">Dendrothele bispora (strain CBS 962.96)</name>
    <dbReference type="NCBI Taxonomy" id="1314807"/>
    <lineage>
        <taxon>Eukaryota</taxon>
        <taxon>Fungi</taxon>
        <taxon>Dikarya</taxon>
        <taxon>Basidiomycota</taxon>
        <taxon>Agaricomycotina</taxon>
        <taxon>Agaricomycetes</taxon>
        <taxon>Agaricomycetidae</taxon>
        <taxon>Agaricales</taxon>
        <taxon>Agaricales incertae sedis</taxon>
        <taxon>Dendrothele</taxon>
    </lineage>
</organism>
<evidence type="ECO:0000313" key="3">
    <source>
        <dbReference type="Proteomes" id="UP000297245"/>
    </source>
</evidence>
<reference evidence="2 3" key="1">
    <citation type="journal article" date="2019" name="Nat. Ecol. Evol.">
        <title>Megaphylogeny resolves global patterns of mushroom evolution.</title>
        <authorList>
            <person name="Varga T."/>
            <person name="Krizsan K."/>
            <person name="Foldi C."/>
            <person name="Dima B."/>
            <person name="Sanchez-Garcia M."/>
            <person name="Sanchez-Ramirez S."/>
            <person name="Szollosi G.J."/>
            <person name="Szarkandi J.G."/>
            <person name="Papp V."/>
            <person name="Albert L."/>
            <person name="Andreopoulos W."/>
            <person name="Angelini C."/>
            <person name="Antonin V."/>
            <person name="Barry K.W."/>
            <person name="Bougher N.L."/>
            <person name="Buchanan P."/>
            <person name="Buyck B."/>
            <person name="Bense V."/>
            <person name="Catcheside P."/>
            <person name="Chovatia M."/>
            <person name="Cooper J."/>
            <person name="Damon W."/>
            <person name="Desjardin D."/>
            <person name="Finy P."/>
            <person name="Geml J."/>
            <person name="Haridas S."/>
            <person name="Hughes K."/>
            <person name="Justo A."/>
            <person name="Karasinski D."/>
            <person name="Kautmanova I."/>
            <person name="Kiss B."/>
            <person name="Kocsube S."/>
            <person name="Kotiranta H."/>
            <person name="LaButti K.M."/>
            <person name="Lechner B.E."/>
            <person name="Liimatainen K."/>
            <person name="Lipzen A."/>
            <person name="Lukacs Z."/>
            <person name="Mihaltcheva S."/>
            <person name="Morgado L.N."/>
            <person name="Niskanen T."/>
            <person name="Noordeloos M.E."/>
            <person name="Ohm R.A."/>
            <person name="Ortiz-Santana B."/>
            <person name="Ovrebo C."/>
            <person name="Racz N."/>
            <person name="Riley R."/>
            <person name="Savchenko A."/>
            <person name="Shiryaev A."/>
            <person name="Soop K."/>
            <person name="Spirin V."/>
            <person name="Szebenyi C."/>
            <person name="Tomsovsky M."/>
            <person name="Tulloss R.E."/>
            <person name="Uehling J."/>
            <person name="Grigoriev I.V."/>
            <person name="Vagvolgyi C."/>
            <person name="Papp T."/>
            <person name="Martin F.M."/>
            <person name="Miettinen O."/>
            <person name="Hibbett D.S."/>
            <person name="Nagy L.G."/>
        </authorList>
    </citation>
    <scope>NUCLEOTIDE SEQUENCE [LARGE SCALE GENOMIC DNA]</scope>
    <source>
        <strain evidence="2 3">CBS 962.96</strain>
    </source>
</reference>
<evidence type="ECO:0000313" key="2">
    <source>
        <dbReference type="EMBL" id="THU85626.1"/>
    </source>
</evidence>